<dbReference type="RefSeq" id="XP_008409702.1">
    <property type="nucleotide sequence ID" value="XM_008411480.2"/>
</dbReference>
<accession>A0A3P9PZY6</accession>
<dbReference type="Gene3D" id="1.20.1280.50">
    <property type="match status" value="1"/>
</dbReference>
<dbReference type="KEGG" id="pret:103466107"/>
<dbReference type="SUPFAM" id="SSF81383">
    <property type="entry name" value="F-box domain"/>
    <property type="match status" value="1"/>
</dbReference>
<evidence type="ECO:0000256" key="3">
    <source>
        <dbReference type="ARBA" id="ARBA00022786"/>
    </source>
</evidence>
<comment type="similarity">
    <text evidence="2">Belongs to the FBXO31 family.</text>
</comment>
<reference evidence="7" key="1">
    <citation type="submission" date="2013-11" db="EMBL/GenBank/DDBJ databases">
        <title>The genomic landscape of the Guanapo guppy.</title>
        <authorList>
            <person name="Kuenstner A."/>
            <person name="Dreyer C."/>
        </authorList>
    </citation>
    <scope>NUCLEOTIDE SEQUENCE</scope>
    <source>
        <strain evidence="7">Guanapo</strain>
    </source>
</reference>
<dbReference type="UniPathway" id="UPA00143"/>
<evidence type="ECO:0000256" key="2">
    <source>
        <dbReference type="ARBA" id="ARBA00010611"/>
    </source>
</evidence>
<dbReference type="Bgee" id="ENSPREG00000018358">
    <property type="expression patterns" value="Expressed in head and 1 other cell type or tissue"/>
</dbReference>
<feature type="compositionally biased region" description="Acidic residues" evidence="4">
    <location>
        <begin position="29"/>
        <end position="39"/>
    </location>
</feature>
<evidence type="ECO:0000313" key="6">
    <source>
        <dbReference type="Ensembl" id="ENSPREP00000027158.1"/>
    </source>
</evidence>
<feature type="compositionally biased region" description="Polar residues" evidence="4">
    <location>
        <begin position="78"/>
        <end position="89"/>
    </location>
</feature>
<dbReference type="OMA" id="CCKPEKH"/>
<dbReference type="PROSITE" id="PS50181">
    <property type="entry name" value="FBOX"/>
    <property type="match status" value="1"/>
</dbReference>
<feature type="domain" description="F-box" evidence="5">
    <location>
        <begin position="93"/>
        <end position="139"/>
    </location>
</feature>
<dbReference type="GeneID" id="103466107"/>
<proteinExistence type="inferred from homology"/>
<dbReference type="Proteomes" id="UP000242638">
    <property type="component" value="Unassembled WGS sequence"/>
</dbReference>
<dbReference type="PANTHER" id="PTHR10706:SF130">
    <property type="entry name" value="F-BOX ONLY PROTEIN 31"/>
    <property type="match status" value="1"/>
</dbReference>
<dbReference type="Pfam" id="PF12014">
    <property type="entry name" value="Cyclin_D1_bind"/>
    <property type="match status" value="1"/>
</dbReference>
<reference evidence="6" key="3">
    <citation type="submission" date="2025-09" db="UniProtKB">
        <authorList>
            <consortium name="Ensembl"/>
        </authorList>
    </citation>
    <scope>IDENTIFICATION</scope>
    <source>
        <strain evidence="6">Guanapo</strain>
    </source>
</reference>
<dbReference type="InterPro" id="IPR045048">
    <property type="entry name" value="FBXO31/39"/>
</dbReference>
<dbReference type="InterPro" id="IPR001810">
    <property type="entry name" value="F-box_dom"/>
</dbReference>
<keyword evidence="3" id="KW-0833">Ubl conjugation pathway</keyword>
<dbReference type="AlphaFoldDB" id="A0A3P9PZY6"/>
<evidence type="ECO:0000313" key="7">
    <source>
        <dbReference type="Proteomes" id="UP000242638"/>
    </source>
</evidence>
<dbReference type="SMART" id="SM00256">
    <property type="entry name" value="FBOX"/>
    <property type="match status" value="1"/>
</dbReference>
<organism evidence="6 7">
    <name type="scientific">Poecilia reticulata</name>
    <name type="common">Guppy</name>
    <name type="synonym">Acanthophacelus reticulatus</name>
    <dbReference type="NCBI Taxonomy" id="8081"/>
    <lineage>
        <taxon>Eukaryota</taxon>
        <taxon>Metazoa</taxon>
        <taxon>Chordata</taxon>
        <taxon>Craniata</taxon>
        <taxon>Vertebrata</taxon>
        <taxon>Euteleostomi</taxon>
        <taxon>Actinopterygii</taxon>
        <taxon>Neopterygii</taxon>
        <taxon>Teleostei</taxon>
        <taxon>Neoteleostei</taxon>
        <taxon>Acanthomorphata</taxon>
        <taxon>Ovalentaria</taxon>
        <taxon>Atherinomorphae</taxon>
        <taxon>Cyprinodontiformes</taxon>
        <taxon>Poeciliidae</taxon>
        <taxon>Poeciliinae</taxon>
        <taxon>Poecilia</taxon>
    </lineage>
</organism>
<evidence type="ECO:0000256" key="1">
    <source>
        <dbReference type="ARBA" id="ARBA00004906"/>
    </source>
</evidence>
<dbReference type="GO" id="GO:0019005">
    <property type="term" value="C:SCF ubiquitin ligase complex"/>
    <property type="evidence" value="ECO:0007669"/>
    <property type="project" value="TreeGrafter"/>
</dbReference>
<dbReference type="GO" id="GO:0031146">
    <property type="term" value="P:SCF-dependent proteasomal ubiquitin-dependent protein catabolic process"/>
    <property type="evidence" value="ECO:0007669"/>
    <property type="project" value="TreeGrafter"/>
</dbReference>
<comment type="pathway">
    <text evidence="1">Protein modification; protein ubiquitination.</text>
</comment>
<dbReference type="CTD" id="79791"/>
<dbReference type="OrthoDB" id="722566at2759"/>
<name>A0A3P9PZY6_POERE</name>
<reference evidence="6" key="2">
    <citation type="submission" date="2025-08" db="UniProtKB">
        <authorList>
            <consortium name="Ensembl"/>
        </authorList>
    </citation>
    <scope>IDENTIFICATION</scope>
    <source>
        <strain evidence="6">Guanapo</strain>
    </source>
</reference>
<dbReference type="CDD" id="cd22102">
    <property type="entry name" value="F-box_FBXO31"/>
    <property type="match status" value="1"/>
</dbReference>
<feature type="region of interest" description="Disordered" evidence="4">
    <location>
        <begin position="13"/>
        <end position="56"/>
    </location>
</feature>
<evidence type="ECO:0000256" key="4">
    <source>
        <dbReference type="SAM" id="MobiDB-lite"/>
    </source>
</evidence>
<dbReference type="GeneTree" id="ENSGT00390000001368"/>
<feature type="region of interest" description="Disordered" evidence="4">
    <location>
        <begin position="71"/>
        <end position="97"/>
    </location>
</feature>
<dbReference type="Ensembl" id="ENSPRET00000027447.1">
    <property type="protein sequence ID" value="ENSPREP00000027158.1"/>
    <property type="gene ID" value="ENSPREG00000018358.1"/>
</dbReference>
<protein>
    <submittedName>
        <fullName evidence="6">F-box protein 31</fullName>
    </submittedName>
</protein>
<dbReference type="STRING" id="8081.ENSPREP00000027158"/>
<dbReference type="GO" id="GO:0016567">
    <property type="term" value="P:protein ubiquitination"/>
    <property type="evidence" value="ECO:0007669"/>
    <property type="project" value="UniProtKB-UniPathway"/>
</dbReference>
<evidence type="ECO:0000259" key="5">
    <source>
        <dbReference type="PROSITE" id="PS50181"/>
    </source>
</evidence>
<dbReference type="PANTHER" id="PTHR10706">
    <property type="entry name" value="F-BOX FAMILY PROTEIN"/>
    <property type="match status" value="1"/>
</dbReference>
<sequence>MAVCARLCGVGQSRRCRRRQRNDQQDQGSDSDMDEEEEERIVGQRRSDAGSCGGPGRVAAAAAAATAEPSDACEYGSGHNTNRGGSNTGPPHPESLMELPPELLVEIFSLLPGTVLPNVALVCKKFRQILNTETIWRRRCVEEFGMREDLRKMEATGVSSQDLYVKRVIPRVKSGRFMKLLPDYEHMDYRDVYTHLLHPYRHILGLWQPDIGPYGGLLNVVVDGLFIIGWMYLPPHDPRVEDPMRRRPLFRIHLLESKKATVECMYGHKGPHKGDIQTVKKDEFSTKCNQTDHHRMPGGRQEEFRTWLEEEWGRTLEEIFHEHMQELILMKFIYTSQYDNCLTYRRIYLPPLMPSDLLQPGLFKGTYGSHGLEIVMLSFHGMSARATKLTGDPNVPAGQLTLDVDLSQPVDLPELDQQRNIDVLSQIILGIHEKVQREVEQPASDTSACVGRAEEETDGAAAEATEVDHGACADACQSGPSGSSSSPEALPFVLPLGVMARNEVYPRTCRKCFYGTGLIAGHGFTSPERTPGLFVLFDEDRFGFIWLELKSFSLYSRLTDHLPHSHAPSMERFEAMLRNMQSWTS</sequence>
<dbReference type="InterPro" id="IPR036047">
    <property type="entry name" value="F-box-like_dom_sf"/>
</dbReference>
<dbReference type="Pfam" id="PF12937">
    <property type="entry name" value="F-box-like"/>
    <property type="match status" value="1"/>
</dbReference>
<keyword evidence="7" id="KW-1185">Reference proteome</keyword>
<dbReference type="FunFam" id="1.20.1280.50:FF:000042">
    <property type="entry name" value="F-box protein 31"/>
    <property type="match status" value="1"/>
</dbReference>